<dbReference type="AlphaFoldDB" id="A0AAN9X6J0"/>
<keyword evidence="3" id="KW-1185">Reference proteome</keyword>
<evidence type="ECO:0000313" key="2">
    <source>
        <dbReference type="EMBL" id="KAK7385363.1"/>
    </source>
</evidence>
<gene>
    <name evidence="2" type="ORF">VNO78_31079</name>
</gene>
<dbReference type="EMBL" id="JAYMYS010000008">
    <property type="protein sequence ID" value="KAK7385363.1"/>
    <property type="molecule type" value="Genomic_DNA"/>
</dbReference>
<dbReference type="Proteomes" id="UP001386955">
    <property type="component" value="Unassembled WGS sequence"/>
</dbReference>
<keyword evidence="1" id="KW-1133">Transmembrane helix</keyword>
<comment type="caution">
    <text evidence="2">The sequence shown here is derived from an EMBL/GenBank/DDBJ whole genome shotgun (WGS) entry which is preliminary data.</text>
</comment>
<evidence type="ECO:0000313" key="3">
    <source>
        <dbReference type="Proteomes" id="UP001386955"/>
    </source>
</evidence>
<keyword evidence="1" id="KW-0472">Membrane</keyword>
<proteinExistence type="predicted"/>
<organism evidence="2 3">
    <name type="scientific">Psophocarpus tetragonolobus</name>
    <name type="common">Winged bean</name>
    <name type="synonym">Dolichos tetragonolobus</name>
    <dbReference type="NCBI Taxonomy" id="3891"/>
    <lineage>
        <taxon>Eukaryota</taxon>
        <taxon>Viridiplantae</taxon>
        <taxon>Streptophyta</taxon>
        <taxon>Embryophyta</taxon>
        <taxon>Tracheophyta</taxon>
        <taxon>Spermatophyta</taxon>
        <taxon>Magnoliopsida</taxon>
        <taxon>eudicotyledons</taxon>
        <taxon>Gunneridae</taxon>
        <taxon>Pentapetalae</taxon>
        <taxon>rosids</taxon>
        <taxon>fabids</taxon>
        <taxon>Fabales</taxon>
        <taxon>Fabaceae</taxon>
        <taxon>Papilionoideae</taxon>
        <taxon>50 kb inversion clade</taxon>
        <taxon>NPAAA clade</taxon>
        <taxon>indigoferoid/millettioid clade</taxon>
        <taxon>Phaseoleae</taxon>
        <taxon>Psophocarpus</taxon>
    </lineage>
</organism>
<accession>A0AAN9X6J0</accession>
<sequence>MYSSSPTIPTTLTYNGFHTEKHYASQMLLLHPILNELAILPNFLWNSVILCLGLSAMIYLPGTLQDQLVVDYVTSTGNVDVNSDNSTGSSLAFCGRSGGIYVASCHIISHL</sequence>
<evidence type="ECO:0000256" key="1">
    <source>
        <dbReference type="SAM" id="Phobius"/>
    </source>
</evidence>
<protein>
    <submittedName>
        <fullName evidence="2">Uncharacterized protein</fullName>
    </submittedName>
</protein>
<name>A0AAN9X6J0_PSOTE</name>
<feature type="transmembrane region" description="Helical" evidence="1">
    <location>
        <begin position="43"/>
        <end position="60"/>
    </location>
</feature>
<reference evidence="2 3" key="1">
    <citation type="submission" date="2024-01" db="EMBL/GenBank/DDBJ databases">
        <title>The genomes of 5 underutilized Papilionoideae crops provide insights into root nodulation and disease resistanc.</title>
        <authorList>
            <person name="Jiang F."/>
        </authorList>
    </citation>
    <scope>NUCLEOTIDE SEQUENCE [LARGE SCALE GENOMIC DNA]</scope>
    <source>
        <strain evidence="2">DUOXIRENSHENG_FW03</strain>
        <tissue evidence="2">Leaves</tissue>
    </source>
</reference>
<keyword evidence="1" id="KW-0812">Transmembrane</keyword>